<dbReference type="AlphaFoldDB" id="A0A975BRN7"/>
<evidence type="ECO:0000313" key="2">
    <source>
        <dbReference type="EMBL" id="QTA90381.1"/>
    </source>
</evidence>
<dbReference type="GO" id="GO:0016787">
    <property type="term" value="F:hydrolase activity"/>
    <property type="evidence" value="ECO:0007669"/>
    <property type="project" value="UniProtKB-KW"/>
</dbReference>
<name>A0A975BRN7_9BACT</name>
<dbReference type="Pfam" id="PF04307">
    <property type="entry name" value="YdjM"/>
    <property type="match status" value="1"/>
</dbReference>
<proteinExistence type="predicted"/>
<keyword evidence="1" id="KW-0812">Transmembrane</keyword>
<dbReference type="InterPro" id="IPR007404">
    <property type="entry name" value="YdjM-like"/>
</dbReference>
<feature type="transmembrane region" description="Helical" evidence="1">
    <location>
        <begin position="61"/>
        <end position="80"/>
    </location>
</feature>
<accession>A0A975BRN7</accession>
<keyword evidence="2" id="KW-0378">Hydrolase</keyword>
<keyword evidence="1" id="KW-1133">Transmembrane helix</keyword>
<feature type="transmembrane region" description="Helical" evidence="1">
    <location>
        <begin position="158"/>
        <end position="177"/>
    </location>
</feature>
<keyword evidence="1" id="KW-0472">Membrane</keyword>
<keyword evidence="3" id="KW-1185">Reference proteome</keyword>
<reference evidence="2" key="1">
    <citation type="journal article" date="2021" name="Microb. Physiol.">
        <title>Proteogenomic Insights into the Physiology of Marine, Sulfate-Reducing, Filamentous Desulfonema limicola and Desulfonema magnum.</title>
        <authorList>
            <person name="Schnaars V."/>
            <person name="Wohlbrand L."/>
            <person name="Scheve S."/>
            <person name="Hinrichs C."/>
            <person name="Reinhardt R."/>
            <person name="Rabus R."/>
        </authorList>
    </citation>
    <scope>NUCLEOTIDE SEQUENCE</scope>
    <source>
        <strain evidence="2">4be13</strain>
    </source>
</reference>
<feature type="transmembrane region" description="Helical" evidence="1">
    <location>
        <begin position="92"/>
        <end position="119"/>
    </location>
</feature>
<feature type="transmembrane region" description="Helical" evidence="1">
    <location>
        <begin position="27"/>
        <end position="49"/>
    </location>
</feature>
<dbReference type="KEGG" id="dmm:dnm_064420"/>
<dbReference type="Proteomes" id="UP000663722">
    <property type="component" value="Chromosome"/>
</dbReference>
<evidence type="ECO:0000256" key="1">
    <source>
        <dbReference type="SAM" id="Phobius"/>
    </source>
</evidence>
<sequence length="195" mass="22585">MPSFITHSIVGIAMGKTFAKKKTPKSFWFLSVFCAVFPDADVIGFYFHIPYSHFLGHRGFFHSPFFALLFSLFIVTIFFRQKKIFSKCWCRYVLYFFFVTASHGILDVFTNGGLGVALFSPFDNTRYFFPWTPIKVSPLSVTAFLSRRGLNVITSELLWIWLPLALSVILIRIICGLKFKNQESEYSDSKKFFQN</sequence>
<gene>
    <name evidence="2" type="ORF">dnm_064420</name>
</gene>
<dbReference type="PANTHER" id="PTHR35531:SF1">
    <property type="entry name" value="INNER MEMBRANE PROTEIN YBCI-RELATED"/>
    <property type="match status" value="1"/>
</dbReference>
<dbReference type="EMBL" id="CP061800">
    <property type="protein sequence ID" value="QTA90381.1"/>
    <property type="molecule type" value="Genomic_DNA"/>
</dbReference>
<dbReference type="RefSeq" id="WP_207678610.1">
    <property type="nucleotide sequence ID" value="NZ_CP061800.1"/>
</dbReference>
<organism evidence="2 3">
    <name type="scientific">Desulfonema magnum</name>
    <dbReference type="NCBI Taxonomy" id="45655"/>
    <lineage>
        <taxon>Bacteria</taxon>
        <taxon>Pseudomonadati</taxon>
        <taxon>Thermodesulfobacteriota</taxon>
        <taxon>Desulfobacteria</taxon>
        <taxon>Desulfobacterales</taxon>
        <taxon>Desulfococcaceae</taxon>
        <taxon>Desulfonema</taxon>
    </lineage>
</organism>
<dbReference type="PANTHER" id="PTHR35531">
    <property type="entry name" value="INNER MEMBRANE PROTEIN YBCI-RELATED"/>
    <property type="match status" value="1"/>
</dbReference>
<protein>
    <submittedName>
        <fullName evidence="2">Metal-dependent hydrolase, LexA-binding</fullName>
    </submittedName>
</protein>
<evidence type="ECO:0000313" key="3">
    <source>
        <dbReference type="Proteomes" id="UP000663722"/>
    </source>
</evidence>